<organism evidence="4 5">
    <name type="scientific">Nelumbo nucifera</name>
    <name type="common">Sacred lotus</name>
    <dbReference type="NCBI Taxonomy" id="4432"/>
    <lineage>
        <taxon>Eukaryota</taxon>
        <taxon>Viridiplantae</taxon>
        <taxon>Streptophyta</taxon>
        <taxon>Embryophyta</taxon>
        <taxon>Tracheophyta</taxon>
        <taxon>Spermatophyta</taxon>
        <taxon>Magnoliopsida</taxon>
        <taxon>Proteales</taxon>
        <taxon>Nelumbonaceae</taxon>
        <taxon>Nelumbo</taxon>
    </lineage>
</organism>
<name>A0A822ZHK5_NELNU</name>
<evidence type="ECO:0000256" key="1">
    <source>
        <dbReference type="ARBA" id="ARBA00022574"/>
    </source>
</evidence>
<dbReference type="PANTHER" id="PTHR44472:SF1">
    <property type="entry name" value="DDB1 AND CUL4 ASSOCIATED FACTOR 4"/>
    <property type="match status" value="1"/>
</dbReference>
<evidence type="ECO:0000256" key="3">
    <source>
        <dbReference type="SAM" id="MobiDB-lite"/>
    </source>
</evidence>
<evidence type="ECO:0000256" key="2">
    <source>
        <dbReference type="ARBA" id="ARBA00022737"/>
    </source>
</evidence>
<keyword evidence="1" id="KW-0853">WD repeat</keyword>
<reference evidence="4 5" key="1">
    <citation type="journal article" date="2020" name="Mol. Biol. Evol.">
        <title>Distinct Expression and Methylation Patterns for Genes with Different Fates following a Single Whole-Genome Duplication in Flowering Plants.</title>
        <authorList>
            <person name="Shi T."/>
            <person name="Rahmani R.S."/>
            <person name="Gugger P.F."/>
            <person name="Wang M."/>
            <person name="Li H."/>
            <person name="Zhang Y."/>
            <person name="Li Z."/>
            <person name="Wang Q."/>
            <person name="Van de Peer Y."/>
            <person name="Marchal K."/>
            <person name="Chen J."/>
        </authorList>
    </citation>
    <scope>NUCLEOTIDE SEQUENCE [LARGE SCALE GENOMIC DNA]</scope>
    <source>
        <tissue evidence="4">Leaf</tissue>
    </source>
</reference>
<accession>A0A822ZHK5</accession>
<dbReference type="AlphaFoldDB" id="A0A822ZHK5"/>
<dbReference type="Proteomes" id="UP000607653">
    <property type="component" value="Unassembled WGS sequence"/>
</dbReference>
<evidence type="ECO:0000313" key="5">
    <source>
        <dbReference type="Proteomes" id="UP000607653"/>
    </source>
</evidence>
<dbReference type="InterPro" id="IPR052254">
    <property type="entry name" value="CUL4-DDB1_E3_ligase_receptor"/>
</dbReference>
<keyword evidence="5" id="KW-1185">Reference proteome</keyword>
<sequence length="119" mass="13610">MPQELPGFYYDPEKNRYFPIKGPIPGSSRYPSSSSTTISNSQIPSSKSNEAIEKLNTLKRKRIRIAKLLQVRELHGKVLNFNQLRCNFQQEYQMMQASHPVVEPPTKCTAYLPLALLVD</sequence>
<feature type="compositionally biased region" description="Low complexity" evidence="3">
    <location>
        <begin position="23"/>
        <end position="46"/>
    </location>
</feature>
<dbReference type="EMBL" id="DUZY01000006">
    <property type="protein sequence ID" value="DAD44103.1"/>
    <property type="molecule type" value="Genomic_DNA"/>
</dbReference>
<protein>
    <submittedName>
        <fullName evidence="4">Uncharacterized protein</fullName>
    </submittedName>
</protein>
<comment type="caution">
    <text evidence="4">The sequence shown here is derived from an EMBL/GenBank/DDBJ whole genome shotgun (WGS) entry which is preliminary data.</text>
</comment>
<evidence type="ECO:0000313" key="4">
    <source>
        <dbReference type="EMBL" id="DAD44103.1"/>
    </source>
</evidence>
<feature type="region of interest" description="Disordered" evidence="3">
    <location>
        <begin position="21"/>
        <end position="47"/>
    </location>
</feature>
<proteinExistence type="predicted"/>
<dbReference type="PANTHER" id="PTHR44472">
    <property type="entry name" value="DDB1- AND CUL4-ASSOCIATED FACTOR 4-RELATED"/>
    <property type="match status" value="1"/>
</dbReference>
<gene>
    <name evidence="4" type="ORF">HUJ06_002333</name>
</gene>
<keyword evidence="2" id="KW-0677">Repeat</keyword>